<dbReference type="InterPro" id="IPR029044">
    <property type="entry name" value="Nucleotide-diphossugar_trans"/>
</dbReference>
<dbReference type="OrthoDB" id="5180856at2"/>
<dbReference type="PANTHER" id="PTHR33604:SF3">
    <property type="entry name" value="OSJNBA0004B13.7 PROTEIN"/>
    <property type="match status" value="1"/>
</dbReference>
<dbReference type="Gene3D" id="3.90.550.10">
    <property type="entry name" value="Spore Coat Polysaccharide Biosynthesis Protein SpsA, Chain A"/>
    <property type="match status" value="1"/>
</dbReference>
<dbReference type="EMBL" id="CP039543">
    <property type="protein sequence ID" value="QJT09801.1"/>
    <property type="molecule type" value="Genomic_DNA"/>
</dbReference>
<dbReference type="PANTHER" id="PTHR33604">
    <property type="entry name" value="OSJNBA0004B13.7 PROTEIN"/>
    <property type="match status" value="1"/>
</dbReference>
<evidence type="ECO:0000313" key="2">
    <source>
        <dbReference type="EMBL" id="TVM36083.1"/>
    </source>
</evidence>
<reference evidence="1 4" key="2">
    <citation type="submission" date="2019-04" db="EMBL/GenBank/DDBJ databases">
        <title>Isolation and culture of sulfate reducing bacteria from the cold seep of the South China Sea.</title>
        <authorList>
            <person name="Sun C."/>
            <person name="Liu R."/>
        </authorList>
    </citation>
    <scope>NUCLEOTIDE SEQUENCE [LARGE SCALE GENOMIC DNA]</scope>
    <source>
        <strain evidence="1 4">CS1</strain>
    </source>
</reference>
<sequence>MHPAIVVATHNRPRSLMRVLSSLKRGIGLDDVTLIISIDPDGADVVLATAEAFSWEFGPKRIIAHSDHLGLRRHLLSCGDLSQEYGAVIVIEDDLFVSPWFYEYASQALGLYGADARISGVSLYAPLFNETAELGFTPLNAPYDGYFMQLPSSWGQAFTAAQWKAFKTWLAAQEGEPDIPVPWNVEGWSQHSWKKLLLMYMLAADTYYAYPYLGLSTNFSTPGSHHFIASTHLQTPLRMHGGFSLPTLDESPAVYDVFGELLPERMTRLAPWLEDYDFEVDLYGKKFLNRVNSKFLLTAKPGVAPVRTFGRSLKPHELNIAFDSEGDTFRLVRTNECSEHLVWPNKDSLSYYFNVWRRCMDHQYVALKSDLPVDYFERLLPAGKSRS</sequence>
<dbReference type="Proteomes" id="UP000434052">
    <property type="component" value="Unassembled WGS sequence"/>
</dbReference>
<evidence type="ECO:0000313" key="3">
    <source>
        <dbReference type="Proteomes" id="UP000434052"/>
    </source>
</evidence>
<dbReference type="AlphaFoldDB" id="A0A6P1ZKH1"/>
<gene>
    <name evidence="2" type="ORF">DQK91_05420</name>
    <name evidence="1" type="ORF">E8L03_13015</name>
</gene>
<proteinExistence type="predicted"/>
<dbReference type="GO" id="GO:0016740">
    <property type="term" value="F:transferase activity"/>
    <property type="evidence" value="ECO:0007669"/>
    <property type="project" value="UniProtKB-KW"/>
</dbReference>
<name>A0A6P1ZKH1_9BACT</name>
<keyword evidence="2" id="KW-0808">Transferase</keyword>
<evidence type="ECO:0000313" key="1">
    <source>
        <dbReference type="EMBL" id="QJT09801.1"/>
    </source>
</evidence>
<dbReference type="Proteomes" id="UP000503251">
    <property type="component" value="Chromosome"/>
</dbReference>
<accession>A0A6P1ZKH1</accession>
<keyword evidence="4" id="KW-1185">Reference proteome</keyword>
<reference evidence="2 3" key="1">
    <citation type="submission" date="2018-06" db="EMBL/GenBank/DDBJ databases">
        <title>Complete genome of Desulfovibrio marinus P48SEP.</title>
        <authorList>
            <person name="Crispim J.S."/>
            <person name="Vidigal P.M.P."/>
            <person name="Silva L.C.F."/>
            <person name="Araujo L.C."/>
            <person name="Laguardia C.N."/>
            <person name="Dias R.S."/>
            <person name="Sousa M.P."/>
            <person name="Paula S.O."/>
            <person name="Silva C."/>
        </authorList>
    </citation>
    <scope>NUCLEOTIDE SEQUENCE [LARGE SCALE GENOMIC DNA]</scope>
    <source>
        <strain evidence="2 3">P48SEP</strain>
    </source>
</reference>
<dbReference type="EMBL" id="QMIF01000002">
    <property type="protein sequence ID" value="TVM36083.1"/>
    <property type="molecule type" value="Genomic_DNA"/>
</dbReference>
<evidence type="ECO:0000313" key="4">
    <source>
        <dbReference type="Proteomes" id="UP000503251"/>
    </source>
</evidence>
<protein>
    <submittedName>
        <fullName evidence="2">Glycosyl transferase family 2</fullName>
    </submittedName>
</protein>
<dbReference type="RefSeq" id="WP_144234414.1">
    <property type="nucleotide sequence ID" value="NZ_CP039543.1"/>
</dbReference>
<organism evidence="2 3">
    <name type="scientific">Oceanidesulfovibrio marinus</name>
    <dbReference type="NCBI Taxonomy" id="370038"/>
    <lineage>
        <taxon>Bacteria</taxon>
        <taxon>Pseudomonadati</taxon>
        <taxon>Thermodesulfobacteriota</taxon>
        <taxon>Desulfovibrionia</taxon>
        <taxon>Desulfovibrionales</taxon>
        <taxon>Desulfovibrionaceae</taxon>
        <taxon>Oceanidesulfovibrio</taxon>
    </lineage>
</organism>
<dbReference type="SUPFAM" id="SSF53448">
    <property type="entry name" value="Nucleotide-diphospho-sugar transferases"/>
    <property type="match status" value="1"/>
</dbReference>